<accession>S7S2I9</accession>
<dbReference type="Pfam" id="PF12937">
    <property type="entry name" value="F-box-like"/>
    <property type="match status" value="1"/>
</dbReference>
<reference evidence="2 3" key="1">
    <citation type="journal article" date="2012" name="Science">
        <title>The Paleozoic origin of enzymatic lignin decomposition reconstructed from 31 fungal genomes.</title>
        <authorList>
            <person name="Floudas D."/>
            <person name="Binder M."/>
            <person name="Riley R."/>
            <person name="Barry K."/>
            <person name="Blanchette R.A."/>
            <person name="Henrissat B."/>
            <person name="Martinez A.T."/>
            <person name="Otillar R."/>
            <person name="Spatafora J.W."/>
            <person name="Yadav J.S."/>
            <person name="Aerts A."/>
            <person name="Benoit I."/>
            <person name="Boyd A."/>
            <person name="Carlson A."/>
            <person name="Copeland A."/>
            <person name="Coutinho P.M."/>
            <person name="de Vries R.P."/>
            <person name="Ferreira P."/>
            <person name="Findley K."/>
            <person name="Foster B."/>
            <person name="Gaskell J."/>
            <person name="Glotzer D."/>
            <person name="Gorecki P."/>
            <person name="Heitman J."/>
            <person name="Hesse C."/>
            <person name="Hori C."/>
            <person name="Igarashi K."/>
            <person name="Jurgens J.A."/>
            <person name="Kallen N."/>
            <person name="Kersten P."/>
            <person name="Kohler A."/>
            <person name="Kuees U."/>
            <person name="Kumar T.K.A."/>
            <person name="Kuo A."/>
            <person name="LaButti K."/>
            <person name="Larrondo L.F."/>
            <person name="Lindquist E."/>
            <person name="Ling A."/>
            <person name="Lombard V."/>
            <person name="Lucas S."/>
            <person name="Lundell T."/>
            <person name="Martin R."/>
            <person name="McLaughlin D.J."/>
            <person name="Morgenstern I."/>
            <person name="Morin E."/>
            <person name="Murat C."/>
            <person name="Nagy L.G."/>
            <person name="Nolan M."/>
            <person name="Ohm R.A."/>
            <person name="Patyshakuliyeva A."/>
            <person name="Rokas A."/>
            <person name="Ruiz-Duenas F.J."/>
            <person name="Sabat G."/>
            <person name="Salamov A."/>
            <person name="Samejima M."/>
            <person name="Schmutz J."/>
            <person name="Slot J.C."/>
            <person name="St John F."/>
            <person name="Stenlid J."/>
            <person name="Sun H."/>
            <person name="Sun S."/>
            <person name="Syed K."/>
            <person name="Tsang A."/>
            <person name="Wiebenga A."/>
            <person name="Young D."/>
            <person name="Pisabarro A."/>
            <person name="Eastwood D.C."/>
            <person name="Martin F."/>
            <person name="Cullen D."/>
            <person name="Grigoriev I.V."/>
            <person name="Hibbett D.S."/>
        </authorList>
    </citation>
    <scope>NUCLEOTIDE SEQUENCE [LARGE SCALE GENOMIC DNA]</scope>
    <source>
        <strain evidence="2 3">ATCC 11539</strain>
    </source>
</reference>
<feature type="domain" description="F-box" evidence="1">
    <location>
        <begin position="17"/>
        <end position="65"/>
    </location>
</feature>
<protein>
    <recommendedName>
        <fullName evidence="1">F-box domain-containing protein</fullName>
    </recommendedName>
</protein>
<dbReference type="OrthoDB" id="3224080at2759"/>
<dbReference type="Gene3D" id="1.20.1280.50">
    <property type="match status" value="1"/>
</dbReference>
<dbReference type="HOGENOM" id="CLU_1763167_0_0_1"/>
<dbReference type="EMBL" id="KB469296">
    <property type="protein sequence ID" value="EPQ59974.1"/>
    <property type="molecule type" value="Genomic_DNA"/>
</dbReference>
<feature type="non-terminal residue" evidence="2">
    <location>
        <position position="148"/>
    </location>
</feature>
<evidence type="ECO:0000313" key="3">
    <source>
        <dbReference type="Proteomes" id="UP000030669"/>
    </source>
</evidence>
<dbReference type="InterPro" id="IPR036047">
    <property type="entry name" value="F-box-like_dom_sf"/>
</dbReference>
<dbReference type="AlphaFoldDB" id="S7S2I9"/>
<dbReference type="InterPro" id="IPR001810">
    <property type="entry name" value="F-box_dom"/>
</dbReference>
<gene>
    <name evidence="2" type="ORF">GLOTRDRAFT_123732</name>
</gene>
<dbReference type="SUPFAM" id="SSF81383">
    <property type="entry name" value="F-box domain"/>
    <property type="match status" value="1"/>
</dbReference>
<evidence type="ECO:0000259" key="1">
    <source>
        <dbReference type="Pfam" id="PF12937"/>
    </source>
</evidence>
<dbReference type="KEGG" id="gtr:GLOTRDRAFT_123732"/>
<keyword evidence="3" id="KW-1185">Reference proteome</keyword>
<organism evidence="2 3">
    <name type="scientific">Gloeophyllum trabeum (strain ATCC 11539 / FP-39264 / Madison 617)</name>
    <name type="common">Brown rot fungus</name>
    <dbReference type="NCBI Taxonomy" id="670483"/>
    <lineage>
        <taxon>Eukaryota</taxon>
        <taxon>Fungi</taxon>
        <taxon>Dikarya</taxon>
        <taxon>Basidiomycota</taxon>
        <taxon>Agaricomycotina</taxon>
        <taxon>Agaricomycetes</taxon>
        <taxon>Gloeophyllales</taxon>
        <taxon>Gloeophyllaceae</taxon>
        <taxon>Gloeophyllum</taxon>
    </lineage>
</organism>
<evidence type="ECO:0000313" key="2">
    <source>
        <dbReference type="EMBL" id="EPQ59974.1"/>
    </source>
</evidence>
<sequence>MTEVNAPAVDNMRRLSDQIPAECLCDIFRSLVADGYSDSLLAATHVCRFWRYVALGDATLWRRPSNCNPCLLEEMLPRSKNYTLDLVIDQRYSPEGLNPSPPDNPIADPQLGLLWSGAVMVKLGNIRRARSLVIDANADAIIKLAALA</sequence>
<dbReference type="Proteomes" id="UP000030669">
    <property type="component" value="Unassembled WGS sequence"/>
</dbReference>
<proteinExistence type="predicted"/>
<dbReference type="RefSeq" id="XP_007860477.1">
    <property type="nucleotide sequence ID" value="XM_007862286.1"/>
</dbReference>
<name>S7S2I9_GLOTA</name>
<dbReference type="GeneID" id="19300990"/>